<evidence type="ECO:0000259" key="5">
    <source>
        <dbReference type="PROSITE" id="PS50279"/>
    </source>
</evidence>
<keyword evidence="7" id="KW-1185">Reference proteome</keyword>
<dbReference type="CDD" id="cd00109">
    <property type="entry name" value="Kunitz-type"/>
    <property type="match status" value="2"/>
</dbReference>
<dbReference type="SMART" id="SM00131">
    <property type="entry name" value="KU"/>
    <property type="match status" value="2"/>
</dbReference>
<organism evidence="6 7">
    <name type="scientific">Naja naja</name>
    <name type="common">Indian cobra</name>
    <dbReference type="NCBI Taxonomy" id="35670"/>
    <lineage>
        <taxon>Eukaryota</taxon>
        <taxon>Metazoa</taxon>
        <taxon>Chordata</taxon>
        <taxon>Craniata</taxon>
        <taxon>Vertebrata</taxon>
        <taxon>Euteleostomi</taxon>
        <taxon>Lepidosauria</taxon>
        <taxon>Squamata</taxon>
        <taxon>Bifurcata</taxon>
        <taxon>Unidentata</taxon>
        <taxon>Episquamata</taxon>
        <taxon>Toxicofera</taxon>
        <taxon>Serpentes</taxon>
        <taxon>Colubroidea</taxon>
        <taxon>Elapidae</taxon>
        <taxon>Elapinae</taxon>
        <taxon>Naja</taxon>
    </lineage>
</organism>
<evidence type="ECO:0000256" key="2">
    <source>
        <dbReference type="ARBA" id="ARBA00008415"/>
    </source>
</evidence>
<feature type="domain" description="BPTI/Kunitz inhibitor" evidence="5">
    <location>
        <begin position="114"/>
        <end position="163"/>
    </location>
</feature>
<dbReference type="GeneTree" id="ENSGT00940000168743"/>
<dbReference type="SUPFAM" id="SSF57362">
    <property type="entry name" value="BPTI-like"/>
    <property type="match status" value="2"/>
</dbReference>
<dbReference type="PANTHER" id="PTHR10083">
    <property type="entry name" value="KUNITZ-TYPE PROTEASE INHIBITOR-RELATED"/>
    <property type="match status" value="1"/>
</dbReference>
<dbReference type="Proteomes" id="UP000694559">
    <property type="component" value="Unplaced"/>
</dbReference>
<dbReference type="InterPro" id="IPR020901">
    <property type="entry name" value="Prtase_inh_Kunz-CS"/>
</dbReference>
<reference evidence="6" key="1">
    <citation type="submission" date="2025-08" db="UniProtKB">
        <authorList>
            <consortium name="Ensembl"/>
        </authorList>
    </citation>
    <scope>IDENTIFICATION</scope>
</reference>
<dbReference type="PROSITE" id="PS50279">
    <property type="entry name" value="BPTI_KUNITZ_2"/>
    <property type="match status" value="2"/>
</dbReference>
<evidence type="ECO:0000256" key="1">
    <source>
        <dbReference type="ARBA" id="ARBA00004613"/>
    </source>
</evidence>
<dbReference type="AlphaFoldDB" id="A0A8C6XCC6"/>
<feature type="domain" description="BPTI/Kunitz inhibitor" evidence="5">
    <location>
        <begin position="19"/>
        <end position="69"/>
    </location>
</feature>
<evidence type="ECO:0000313" key="7">
    <source>
        <dbReference type="Proteomes" id="UP000694559"/>
    </source>
</evidence>
<proteinExistence type="inferred from homology"/>
<dbReference type="PANTHER" id="PTHR10083:SF374">
    <property type="entry name" value="BPTI_KUNITZ INHIBITOR DOMAIN-CONTAINING PROTEIN"/>
    <property type="match status" value="1"/>
</dbReference>
<sequence length="223" mass="25790">SSQLCVFCCAFKSAIPSPALLNPKKGWCQKHSTRYYYDSKLHQCREFNYHGCGGNENNFSNYIDCVKACDVFGTYTISQHLYLHFSYDEINVSETTFSPSPSLSFLPVFLPQKCKLPPKKGRCNEDFENFYYDHNSNMCKTFIFGGCGGNKNNFTFNQCNKACDAFGTRDWTTICLKWYMIFCLIRRLDRRAARSLPTLLFCYTETSCISLFKIMHMLNISAR</sequence>
<dbReference type="OrthoDB" id="4473401at2759"/>
<keyword evidence="3" id="KW-0964">Secreted</keyword>
<evidence type="ECO:0000313" key="6">
    <source>
        <dbReference type="Ensembl" id="ENSNNAP00000012286.1"/>
    </source>
</evidence>
<dbReference type="InterPro" id="IPR036880">
    <property type="entry name" value="Kunitz_BPTI_sf"/>
</dbReference>
<keyword evidence="4" id="KW-1015">Disulfide bond</keyword>
<dbReference type="GO" id="GO:0004867">
    <property type="term" value="F:serine-type endopeptidase inhibitor activity"/>
    <property type="evidence" value="ECO:0007669"/>
    <property type="project" value="InterPro"/>
</dbReference>
<dbReference type="PROSITE" id="PS00280">
    <property type="entry name" value="BPTI_KUNITZ_1"/>
    <property type="match status" value="1"/>
</dbReference>
<accession>A0A8C6XCC6</accession>
<name>A0A8C6XCC6_NAJNA</name>
<dbReference type="Gene3D" id="4.10.410.10">
    <property type="entry name" value="Pancreatic trypsin inhibitor Kunitz domain"/>
    <property type="match status" value="2"/>
</dbReference>
<dbReference type="Ensembl" id="ENSNNAT00000012862.1">
    <property type="protein sequence ID" value="ENSNNAP00000012286.1"/>
    <property type="gene ID" value="ENSNNAG00000008265.1"/>
</dbReference>
<evidence type="ECO:0000256" key="4">
    <source>
        <dbReference type="ARBA" id="ARBA00023157"/>
    </source>
</evidence>
<evidence type="ECO:0000256" key="3">
    <source>
        <dbReference type="ARBA" id="ARBA00022525"/>
    </source>
</evidence>
<comment type="subcellular location">
    <subcellularLocation>
        <location evidence="1">Secreted</location>
    </subcellularLocation>
</comment>
<dbReference type="GO" id="GO:0005615">
    <property type="term" value="C:extracellular space"/>
    <property type="evidence" value="ECO:0007669"/>
    <property type="project" value="TreeGrafter"/>
</dbReference>
<reference evidence="6" key="2">
    <citation type="submission" date="2025-09" db="UniProtKB">
        <authorList>
            <consortium name="Ensembl"/>
        </authorList>
    </citation>
    <scope>IDENTIFICATION</scope>
</reference>
<protein>
    <recommendedName>
        <fullName evidence="5">BPTI/Kunitz inhibitor domain-containing protein</fullName>
    </recommendedName>
</protein>
<dbReference type="Pfam" id="PF00014">
    <property type="entry name" value="Kunitz_BPTI"/>
    <property type="match status" value="2"/>
</dbReference>
<dbReference type="InterPro" id="IPR050098">
    <property type="entry name" value="TFPI/VKTCI-like"/>
</dbReference>
<comment type="similarity">
    <text evidence="2">Belongs to the venom Kunitz-type family.</text>
</comment>
<dbReference type="InterPro" id="IPR002223">
    <property type="entry name" value="Kunitz_BPTI"/>
</dbReference>